<dbReference type="RefSeq" id="WP_339851531.1">
    <property type="nucleotide sequence ID" value="NZ_CAXAXR010000001.1"/>
</dbReference>
<evidence type="ECO:0000313" key="2">
    <source>
        <dbReference type="EMBL" id="HAR50542.1"/>
    </source>
</evidence>
<organism evidence="2 3">
    <name type="scientific">Roseovarius nubinhibens</name>
    <dbReference type="NCBI Taxonomy" id="314263"/>
    <lineage>
        <taxon>Bacteria</taxon>
        <taxon>Pseudomonadati</taxon>
        <taxon>Pseudomonadota</taxon>
        <taxon>Alphaproteobacteria</taxon>
        <taxon>Rhodobacterales</taxon>
        <taxon>Roseobacteraceae</taxon>
        <taxon>Roseovarius</taxon>
    </lineage>
</organism>
<accession>A0A348W7N0</accession>
<name>A0A348W7N0_9RHOB</name>
<evidence type="ECO:0000256" key="1">
    <source>
        <dbReference type="SAM" id="Phobius"/>
    </source>
</evidence>
<feature type="transmembrane region" description="Helical" evidence="1">
    <location>
        <begin position="96"/>
        <end position="113"/>
    </location>
</feature>
<reference evidence="2 3" key="1">
    <citation type="journal article" date="2018" name="Nat. Biotechnol.">
        <title>A standardized bacterial taxonomy based on genome phylogeny substantially revises the tree of life.</title>
        <authorList>
            <person name="Parks D.H."/>
            <person name="Chuvochina M."/>
            <person name="Waite D.W."/>
            <person name="Rinke C."/>
            <person name="Skarshewski A."/>
            <person name="Chaumeil P.A."/>
            <person name="Hugenholtz P."/>
        </authorList>
    </citation>
    <scope>NUCLEOTIDE SEQUENCE [LARGE SCALE GENOMIC DNA]</scope>
    <source>
        <strain evidence="2">UBA9169</strain>
    </source>
</reference>
<dbReference type="InterPro" id="IPR007401">
    <property type="entry name" value="DUF454"/>
</dbReference>
<gene>
    <name evidence="2" type="ORF">DCS45_01535</name>
</gene>
<dbReference type="Pfam" id="PF04304">
    <property type="entry name" value="DUF454"/>
    <property type="match status" value="1"/>
</dbReference>
<feature type="transmembrane region" description="Helical" evidence="1">
    <location>
        <begin position="6"/>
        <end position="39"/>
    </location>
</feature>
<keyword evidence="1" id="KW-1133">Transmembrane helix</keyword>
<dbReference type="AlphaFoldDB" id="A0A348W7N0"/>
<dbReference type="EMBL" id="DMVW01000020">
    <property type="protein sequence ID" value="HAR50542.1"/>
    <property type="molecule type" value="Genomic_DNA"/>
</dbReference>
<dbReference type="PANTHER" id="PTHR35813">
    <property type="entry name" value="INNER MEMBRANE PROTEIN YBAN"/>
    <property type="match status" value="1"/>
</dbReference>
<dbReference type="PANTHER" id="PTHR35813:SF1">
    <property type="entry name" value="INNER MEMBRANE PROTEIN YBAN"/>
    <property type="match status" value="1"/>
</dbReference>
<dbReference type="Proteomes" id="UP000264719">
    <property type="component" value="Unassembled WGS sequence"/>
</dbReference>
<feature type="transmembrane region" description="Helical" evidence="1">
    <location>
        <begin position="72"/>
        <end position="90"/>
    </location>
</feature>
<protein>
    <submittedName>
        <fullName evidence="2">DUF454 domain-containing protein</fullName>
    </submittedName>
</protein>
<evidence type="ECO:0000313" key="3">
    <source>
        <dbReference type="Proteomes" id="UP000264719"/>
    </source>
</evidence>
<comment type="caution">
    <text evidence="2">The sequence shown here is derived from an EMBL/GenBank/DDBJ whole genome shotgun (WGS) entry which is preliminary data.</text>
</comment>
<keyword evidence="1" id="KW-0472">Membrane</keyword>
<sequence length="119" mass="13145">MRAIWLILGCLAVALGAIGVILPLLPTVPFLLLATFCFARSSDRLHDWLLTHPRFGPPIQDWQAHGAIRRRVKLLATVSIAAVLAISLGLRLPAHLIMIQMAVLSLVLVFIWTRPEGPR</sequence>
<dbReference type="PIRSF" id="PIRSF016789">
    <property type="entry name" value="DUF454"/>
    <property type="match status" value="1"/>
</dbReference>
<dbReference type="GO" id="GO:0005886">
    <property type="term" value="C:plasma membrane"/>
    <property type="evidence" value="ECO:0007669"/>
    <property type="project" value="TreeGrafter"/>
</dbReference>
<keyword evidence="1" id="KW-0812">Transmembrane</keyword>
<proteinExistence type="predicted"/>